<feature type="domain" description="OAA-family lectin sugar binding" evidence="4">
    <location>
        <begin position="79"/>
        <end position="140"/>
    </location>
</feature>
<evidence type="ECO:0000256" key="1">
    <source>
        <dbReference type="ARBA" id="ARBA00008512"/>
    </source>
</evidence>
<evidence type="ECO:0000256" key="3">
    <source>
        <dbReference type="ARBA" id="ARBA00022737"/>
    </source>
</evidence>
<dbReference type="AlphaFoldDB" id="A0A2R5G2M0"/>
<evidence type="ECO:0000259" key="4">
    <source>
        <dbReference type="Pfam" id="PF17882"/>
    </source>
</evidence>
<sequence>MTATTTTNANNLYNVQNQWGGASAPWNPGGVWVIGARADQRIVELKVSSSDNGKTLNGTTTYAGEGPIGFRATLTGSDTYNVENQWGGSSAPWNPGGTWVLGSRGNQNVVAIDVTSNDGGKTLTGTITYAGEGPIGFKSAAVDGRVYNVENQWGGSSAPWNPGGAWVLGSRANQNVVAINITSSDGGKTLTGTITYAGEGPIGFKGNIIAGNNYTVENQWGGNTAPWNPGGTWLIGARVGQNVVALNVTSSDSGKTLTGTTTYSGEGPIGFRSHQI</sequence>
<protein>
    <submittedName>
        <fullName evidence="5">Myxobacterial hemagglutinin</fullName>
    </submittedName>
</protein>
<keyword evidence="2" id="KW-0430">Lectin</keyword>
<feature type="domain" description="OAA-family lectin sugar binding" evidence="4">
    <location>
        <begin position="12"/>
        <end position="75"/>
    </location>
</feature>
<dbReference type="OrthoDB" id="5380695at2"/>
<dbReference type="GO" id="GO:0030246">
    <property type="term" value="F:carbohydrate binding"/>
    <property type="evidence" value="ECO:0007669"/>
    <property type="project" value="UniProtKB-KW"/>
</dbReference>
<reference evidence="5 6" key="1">
    <citation type="submission" date="2017-06" db="EMBL/GenBank/DDBJ databases">
        <title>Genome sequencing of cyanobaciteial culture collection at National Institute for Environmental Studies (NIES).</title>
        <authorList>
            <person name="Hirose Y."/>
            <person name="Shimura Y."/>
            <person name="Fujisawa T."/>
            <person name="Nakamura Y."/>
            <person name="Kawachi M."/>
        </authorList>
    </citation>
    <scope>NUCLEOTIDE SEQUENCE [LARGE SCALE GENOMIC DNA]</scope>
    <source>
        <strain evidence="5 6">NIES-4072</strain>
    </source>
</reference>
<dbReference type="InterPro" id="IPR040964">
    <property type="entry name" value="SBD"/>
</dbReference>
<dbReference type="Proteomes" id="UP000245124">
    <property type="component" value="Unassembled WGS sequence"/>
</dbReference>
<accession>A0A2R5G2M0</accession>
<evidence type="ECO:0000313" key="5">
    <source>
        <dbReference type="EMBL" id="GBG22321.1"/>
    </source>
</evidence>
<comment type="caution">
    <text evidence="5">The sequence shown here is derived from an EMBL/GenBank/DDBJ whole genome shotgun (WGS) entry which is preliminary data.</text>
</comment>
<organism evidence="5 6">
    <name type="scientific">Nostoc commune NIES-4072</name>
    <dbReference type="NCBI Taxonomy" id="2005467"/>
    <lineage>
        <taxon>Bacteria</taxon>
        <taxon>Bacillati</taxon>
        <taxon>Cyanobacteriota</taxon>
        <taxon>Cyanophyceae</taxon>
        <taxon>Nostocales</taxon>
        <taxon>Nostocaceae</taxon>
        <taxon>Nostoc</taxon>
    </lineage>
</organism>
<dbReference type="RefSeq" id="WP_109012075.1">
    <property type="nucleotide sequence ID" value="NZ_BDUD01000001.1"/>
</dbReference>
<feature type="domain" description="OAA-family lectin sugar binding" evidence="4">
    <location>
        <begin position="146"/>
        <end position="208"/>
    </location>
</feature>
<comment type="similarity">
    <text evidence="1">Belongs to the bacterial lectin family.</text>
</comment>
<gene>
    <name evidence="5" type="primary">mbhA</name>
    <name evidence="5" type="ORF">NIES4072_60290</name>
</gene>
<name>A0A2R5G2M0_NOSCO</name>
<evidence type="ECO:0000256" key="2">
    <source>
        <dbReference type="ARBA" id="ARBA00022734"/>
    </source>
</evidence>
<proteinExistence type="inferred from homology"/>
<keyword evidence="3" id="KW-0677">Repeat</keyword>
<dbReference type="Gene3D" id="2.40.128.450">
    <property type="match status" value="2"/>
</dbReference>
<evidence type="ECO:0000313" key="6">
    <source>
        <dbReference type="Proteomes" id="UP000245124"/>
    </source>
</evidence>
<keyword evidence="6" id="KW-1185">Reference proteome</keyword>
<dbReference type="Pfam" id="PF17882">
    <property type="entry name" value="SBD"/>
    <property type="match status" value="4"/>
</dbReference>
<dbReference type="InterPro" id="IPR053726">
    <property type="entry name" value="Bacterial_Lectin_Domain_sf"/>
</dbReference>
<dbReference type="EMBL" id="BDUD01000001">
    <property type="protein sequence ID" value="GBG22321.1"/>
    <property type="molecule type" value="Genomic_DNA"/>
</dbReference>
<feature type="domain" description="OAA-family lectin sugar binding" evidence="4">
    <location>
        <begin position="212"/>
        <end position="274"/>
    </location>
</feature>